<evidence type="ECO:0000313" key="9">
    <source>
        <dbReference type="Proteomes" id="UP000192223"/>
    </source>
</evidence>
<gene>
    <name evidence="10" type="primary">LOC108738006</name>
</gene>
<dbReference type="Pfam" id="PF00884">
    <property type="entry name" value="Sulfatase"/>
    <property type="match status" value="1"/>
</dbReference>
<dbReference type="RefSeq" id="XP_025830061.1">
    <property type="nucleotide sequence ID" value="XM_025974276.1"/>
</dbReference>
<evidence type="ECO:0000256" key="2">
    <source>
        <dbReference type="ARBA" id="ARBA00008779"/>
    </source>
</evidence>
<feature type="signal peptide" evidence="7">
    <location>
        <begin position="1"/>
        <end position="20"/>
    </location>
</feature>
<dbReference type="OrthoDB" id="96314at2759"/>
<dbReference type="CDD" id="cd16030">
    <property type="entry name" value="iduronate-2-sulfatase"/>
    <property type="match status" value="1"/>
</dbReference>
<keyword evidence="3" id="KW-0479">Metal-binding</keyword>
<protein>
    <submittedName>
        <fullName evidence="10">Iduronate 2-sulfatase isoform X1</fullName>
    </submittedName>
</protein>
<feature type="domain" description="Sulfatase N-terminal" evidence="8">
    <location>
        <begin position="22"/>
        <end position="371"/>
    </location>
</feature>
<dbReference type="GO" id="GO:0005737">
    <property type="term" value="C:cytoplasm"/>
    <property type="evidence" value="ECO:0007669"/>
    <property type="project" value="TreeGrafter"/>
</dbReference>
<evidence type="ECO:0000256" key="1">
    <source>
        <dbReference type="ARBA" id="ARBA00001913"/>
    </source>
</evidence>
<comment type="cofactor">
    <cofactor evidence="1">
        <name>Ca(2+)</name>
        <dbReference type="ChEBI" id="CHEBI:29108"/>
    </cofactor>
</comment>
<keyword evidence="5" id="KW-0378">Hydrolase</keyword>
<dbReference type="InterPro" id="IPR017850">
    <property type="entry name" value="Alkaline_phosphatase_core_sf"/>
</dbReference>
<dbReference type="PANTHER" id="PTHR45953">
    <property type="entry name" value="IDURONATE 2-SULFATASE"/>
    <property type="match status" value="1"/>
</dbReference>
<dbReference type="InterPro" id="IPR035874">
    <property type="entry name" value="IDS"/>
</dbReference>
<sequence>MKFKLQFFIIFLLLKSSTYAKPNILFLVVDDLRPSLQVYGDQNSYTPNINKLAAKSYLFTKAYAQQALCAPSRNSFLTSRRPDSLHLYDFYSYWRDVVGNFTTIPQFFKENGYHTYSIGKVFHPGASSNWSDDSPYSWSKKPYHPSTEKYTNAKVCVSSDGGLARNLICPIILEEQPQKILPDQQSLNAAIKYLEIQKNNSKPYFLAVGFHKPHIPFKFPSEYLTFHPLNKIKFPKNSFQPPLLPSVAWNPWTDLRKRDDIKKLNISFPFGRMPKNVTLKIIQSYHASLTYVDHLIGKLLEKVDKNTIIVLFGDHGWSMGEHGEFAKYSNFEVAAKVPLIIRVPKLNEGHIISHELVELVDLFPTLVHLSGLSSGMQTCPKDKTVKLCTEGKSLVPLMVSLAHGQAYEGKKAIFYQYPRPGTFPTQHPNSDKPTLHEIKIMGYSIKTKQFRYTMWTYFDNEKFTPNWKKVYATELYDHLFDPEEENNLAGKASLSNLENSLKTALIKGWRYI</sequence>
<keyword evidence="6" id="KW-0106">Calcium</keyword>
<evidence type="ECO:0000313" key="10">
    <source>
        <dbReference type="RefSeq" id="XP_025830061.1"/>
    </source>
</evidence>
<reference evidence="10" key="1">
    <citation type="submission" date="2025-08" db="UniProtKB">
        <authorList>
            <consortium name="RefSeq"/>
        </authorList>
    </citation>
    <scope>IDENTIFICATION</scope>
    <source>
        <tissue evidence="10">Entire body</tissue>
    </source>
</reference>
<dbReference type="PANTHER" id="PTHR45953:SF1">
    <property type="entry name" value="IDURONATE 2-SULFATASE"/>
    <property type="match status" value="1"/>
</dbReference>
<dbReference type="InterPro" id="IPR000917">
    <property type="entry name" value="Sulfatase_N"/>
</dbReference>
<evidence type="ECO:0000256" key="4">
    <source>
        <dbReference type="ARBA" id="ARBA00022729"/>
    </source>
</evidence>
<dbReference type="PROSITE" id="PS00149">
    <property type="entry name" value="SULFATASE_2"/>
    <property type="match status" value="1"/>
</dbReference>
<evidence type="ECO:0000259" key="8">
    <source>
        <dbReference type="Pfam" id="PF00884"/>
    </source>
</evidence>
<name>A0A7F5QXW4_AGRPL</name>
<dbReference type="InParanoid" id="A0A7F5QXW4"/>
<dbReference type="FunCoup" id="A0A7F5QXW4">
    <property type="interactions" value="308"/>
</dbReference>
<dbReference type="GO" id="GO:0046872">
    <property type="term" value="F:metal ion binding"/>
    <property type="evidence" value="ECO:0007669"/>
    <property type="project" value="UniProtKB-KW"/>
</dbReference>
<evidence type="ECO:0000256" key="7">
    <source>
        <dbReference type="SAM" id="SignalP"/>
    </source>
</evidence>
<dbReference type="InterPro" id="IPR024607">
    <property type="entry name" value="Sulfatase_CS"/>
</dbReference>
<dbReference type="Gene3D" id="3.40.720.10">
    <property type="entry name" value="Alkaline Phosphatase, subunit A"/>
    <property type="match status" value="1"/>
</dbReference>
<dbReference type="Proteomes" id="UP000192223">
    <property type="component" value="Unplaced"/>
</dbReference>
<evidence type="ECO:0000256" key="5">
    <source>
        <dbReference type="ARBA" id="ARBA00022801"/>
    </source>
</evidence>
<organism evidence="9 10">
    <name type="scientific">Agrilus planipennis</name>
    <name type="common">Emerald ash borer</name>
    <name type="synonym">Agrilus marcopoli</name>
    <dbReference type="NCBI Taxonomy" id="224129"/>
    <lineage>
        <taxon>Eukaryota</taxon>
        <taxon>Metazoa</taxon>
        <taxon>Ecdysozoa</taxon>
        <taxon>Arthropoda</taxon>
        <taxon>Hexapoda</taxon>
        <taxon>Insecta</taxon>
        <taxon>Pterygota</taxon>
        <taxon>Neoptera</taxon>
        <taxon>Endopterygota</taxon>
        <taxon>Coleoptera</taxon>
        <taxon>Polyphaga</taxon>
        <taxon>Elateriformia</taxon>
        <taxon>Buprestoidea</taxon>
        <taxon>Buprestidae</taxon>
        <taxon>Agrilinae</taxon>
        <taxon>Agrilus</taxon>
    </lineage>
</organism>
<feature type="chain" id="PRO_5028881875" evidence="7">
    <location>
        <begin position="21"/>
        <end position="512"/>
    </location>
</feature>
<evidence type="ECO:0000256" key="6">
    <source>
        <dbReference type="ARBA" id="ARBA00022837"/>
    </source>
</evidence>
<dbReference type="GeneID" id="108738006"/>
<accession>A0A7F5QXW4</accession>
<dbReference type="GO" id="GO:0004423">
    <property type="term" value="F:iduronate-2-sulfatase activity"/>
    <property type="evidence" value="ECO:0007669"/>
    <property type="project" value="InterPro"/>
</dbReference>
<comment type="similarity">
    <text evidence="2">Belongs to the sulfatase family.</text>
</comment>
<dbReference type="KEGG" id="apln:108738006"/>
<keyword evidence="4 7" id="KW-0732">Signal</keyword>
<keyword evidence="9" id="KW-1185">Reference proteome</keyword>
<dbReference type="AlphaFoldDB" id="A0A7F5QXW4"/>
<evidence type="ECO:0000256" key="3">
    <source>
        <dbReference type="ARBA" id="ARBA00022723"/>
    </source>
</evidence>
<proteinExistence type="inferred from homology"/>
<dbReference type="SUPFAM" id="SSF53649">
    <property type="entry name" value="Alkaline phosphatase-like"/>
    <property type="match status" value="1"/>
</dbReference>